<dbReference type="InterPro" id="IPR023765">
    <property type="entry name" value="SBP_5_CS"/>
</dbReference>
<dbReference type="InterPro" id="IPR000914">
    <property type="entry name" value="SBP_5_dom"/>
</dbReference>
<dbReference type="InterPro" id="IPR039424">
    <property type="entry name" value="SBP_5"/>
</dbReference>
<dbReference type="GO" id="GO:0043190">
    <property type="term" value="C:ATP-binding cassette (ABC) transporter complex"/>
    <property type="evidence" value="ECO:0007669"/>
    <property type="project" value="InterPro"/>
</dbReference>
<keyword evidence="2" id="KW-0813">Transport</keyword>
<dbReference type="GO" id="GO:0030288">
    <property type="term" value="C:outer membrane-bounded periplasmic space"/>
    <property type="evidence" value="ECO:0007669"/>
    <property type="project" value="UniProtKB-ARBA"/>
</dbReference>
<sequence>MRFLKLFIIFFFVINLFSCSEGDKNNSPSAEYKKDSTVEVKAYGDALVEGSIGDASNLIPILATDSASHSVAGLIYNGLLKYDKNLNLVGDLAEKWEVSENKKIITFYLRKGVKWHDGAPFTAEDVKFTYKLIVDDKTPTAYDADFRLIDRVDVVDNYTVKVFYKKAYAPALSSWTISILPSHLLKGVEVTKSPLQRKPVGTGPYKFLEWKSQDHITLVANEDYFEGKPYVERYIFRIIPDTSSMFLELLNENIDLMGLSPLQYTKQTENPRFKKSYKKYKYLANSYTYIGYNLKNPFFADKRVRQALSYATPKNDIIKGVLFGLGEIATGPYKPGTIWYNRDVKRYEYDLEKAKELLKEAGWQDRDGDGILEKGKKKFKVTILTNQGNSTRSRIAEIVQQSWKKIGVDVEIRILEWATFISEYIDKRNFQVVILGWSIPQEPDLYDVWHSSNCRDKKLNFICYQNKEVDKLIELARTEFDTEKRKEYYYKIQEIFAEEQPYTFLYVPDALIALHKRFRNVKPAPAGLMYNFIEWYVPKSEQKYHFTQ</sequence>
<dbReference type="Gene3D" id="3.10.105.10">
    <property type="entry name" value="Dipeptide-binding Protein, Domain 3"/>
    <property type="match status" value="1"/>
</dbReference>
<dbReference type="Pfam" id="PF00496">
    <property type="entry name" value="SBP_bac_5"/>
    <property type="match status" value="1"/>
</dbReference>
<dbReference type="PANTHER" id="PTHR30290">
    <property type="entry name" value="PERIPLASMIC BINDING COMPONENT OF ABC TRANSPORTER"/>
    <property type="match status" value="1"/>
</dbReference>
<dbReference type="PANTHER" id="PTHR30290:SF38">
    <property type="entry name" value="D,D-DIPEPTIDE-BINDING PERIPLASMIC PROTEIN DDPA-RELATED"/>
    <property type="match status" value="1"/>
</dbReference>
<dbReference type="PIRSF" id="PIRSF002741">
    <property type="entry name" value="MppA"/>
    <property type="match status" value="1"/>
</dbReference>
<evidence type="ECO:0000256" key="3">
    <source>
        <dbReference type="ARBA" id="ARBA00022729"/>
    </source>
</evidence>
<dbReference type="SUPFAM" id="SSF53850">
    <property type="entry name" value="Periplasmic binding protein-like II"/>
    <property type="match status" value="1"/>
</dbReference>
<evidence type="ECO:0000256" key="2">
    <source>
        <dbReference type="ARBA" id="ARBA00022448"/>
    </source>
</evidence>
<feature type="domain" description="Solute-binding protein family 5" evidence="4">
    <location>
        <begin position="88"/>
        <end position="453"/>
    </location>
</feature>
<dbReference type="FunFam" id="3.90.76.10:FF:000004">
    <property type="entry name" value="Peptide ABC transporter substrate-binding protein"/>
    <property type="match status" value="1"/>
</dbReference>
<keyword evidence="6" id="KW-1185">Reference proteome</keyword>
<evidence type="ECO:0000313" key="6">
    <source>
        <dbReference type="Proteomes" id="UP000322876"/>
    </source>
</evidence>
<organism evidence="5 6">
    <name type="scientific">Deferribacter autotrophicus</name>
    <dbReference type="NCBI Taxonomy" id="500465"/>
    <lineage>
        <taxon>Bacteria</taxon>
        <taxon>Pseudomonadati</taxon>
        <taxon>Deferribacterota</taxon>
        <taxon>Deferribacteres</taxon>
        <taxon>Deferribacterales</taxon>
        <taxon>Deferribacteraceae</taxon>
        <taxon>Deferribacter</taxon>
    </lineage>
</organism>
<dbReference type="FunFam" id="3.10.105.10:FF:000006">
    <property type="entry name" value="Peptide ABC transporter substrate-binding protein"/>
    <property type="match status" value="1"/>
</dbReference>
<dbReference type="Gene3D" id="3.40.190.10">
    <property type="entry name" value="Periplasmic binding protein-like II"/>
    <property type="match status" value="1"/>
</dbReference>
<protein>
    <submittedName>
        <fullName evidence="5">Peptide-binding protein</fullName>
    </submittedName>
</protein>
<comment type="caution">
    <text evidence="5">The sequence shown here is derived from an EMBL/GenBank/DDBJ whole genome shotgun (WGS) entry which is preliminary data.</text>
</comment>
<evidence type="ECO:0000313" key="5">
    <source>
        <dbReference type="EMBL" id="KAA0257758.1"/>
    </source>
</evidence>
<dbReference type="Gene3D" id="3.90.76.10">
    <property type="entry name" value="Dipeptide-binding Protein, Domain 1"/>
    <property type="match status" value="1"/>
</dbReference>
<proteinExistence type="inferred from homology"/>
<dbReference type="GO" id="GO:1904680">
    <property type="term" value="F:peptide transmembrane transporter activity"/>
    <property type="evidence" value="ECO:0007669"/>
    <property type="project" value="TreeGrafter"/>
</dbReference>
<dbReference type="AlphaFoldDB" id="A0A5A8F113"/>
<dbReference type="EMBL" id="VFJB01000006">
    <property type="protein sequence ID" value="KAA0257758.1"/>
    <property type="molecule type" value="Genomic_DNA"/>
</dbReference>
<dbReference type="InterPro" id="IPR030678">
    <property type="entry name" value="Peptide/Ni-bd"/>
</dbReference>
<dbReference type="PROSITE" id="PS01040">
    <property type="entry name" value="SBP_BACTERIAL_5"/>
    <property type="match status" value="1"/>
</dbReference>
<comment type="similarity">
    <text evidence="1">Belongs to the bacterial solute-binding protein 5 family.</text>
</comment>
<dbReference type="RefSeq" id="WP_149266731.1">
    <property type="nucleotide sequence ID" value="NZ_VFJB01000006.1"/>
</dbReference>
<name>A0A5A8F113_9BACT</name>
<evidence type="ECO:0000259" key="4">
    <source>
        <dbReference type="Pfam" id="PF00496"/>
    </source>
</evidence>
<accession>A0A5A8F113</accession>
<reference evidence="5 6" key="1">
    <citation type="submission" date="2019-06" db="EMBL/GenBank/DDBJ databases">
        <title>Genomic insights into carbon and energy metabolism of Deferribacter autotrophicus revealed new metabolic traits in the phylum Deferribacteres.</title>
        <authorList>
            <person name="Slobodkin A.I."/>
            <person name="Slobodkina G.B."/>
            <person name="Allioux M."/>
            <person name="Alain K."/>
            <person name="Jebbar M."/>
            <person name="Shadrin V."/>
            <person name="Kublanov I.V."/>
            <person name="Toshchakov S.V."/>
            <person name="Bonch-Osmolovskaya E.A."/>
        </authorList>
    </citation>
    <scope>NUCLEOTIDE SEQUENCE [LARGE SCALE GENOMIC DNA]</scope>
    <source>
        <strain evidence="5 6">SL50</strain>
    </source>
</reference>
<evidence type="ECO:0000256" key="1">
    <source>
        <dbReference type="ARBA" id="ARBA00005695"/>
    </source>
</evidence>
<dbReference type="OrthoDB" id="9772924at2"/>
<dbReference type="GO" id="GO:0015833">
    <property type="term" value="P:peptide transport"/>
    <property type="evidence" value="ECO:0007669"/>
    <property type="project" value="TreeGrafter"/>
</dbReference>
<gene>
    <name evidence="5" type="ORF">FHQ18_08430</name>
</gene>
<keyword evidence="3" id="KW-0732">Signal</keyword>
<dbReference type="Proteomes" id="UP000322876">
    <property type="component" value="Unassembled WGS sequence"/>
</dbReference>
<dbReference type="CDD" id="cd08514">
    <property type="entry name" value="PBP2_AppA_like"/>
    <property type="match status" value="1"/>
</dbReference>